<evidence type="ECO:0000313" key="4">
    <source>
        <dbReference type="Proteomes" id="UP000601223"/>
    </source>
</evidence>
<dbReference type="Pfam" id="PF19347">
    <property type="entry name" value="DUF5925"/>
    <property type="match status" value="1"/>
</dbReference>
<accession>A0A8J3JQ58</accession>
<dbReference type="AlphaFoldDB" id="A0A8J3JQ58"/>
<dbReference type="InterPro" id="IPR045969">
    <property type="entry name" value="DUF5925"/>
</dbReference>
<reference evidence="3 4" key="1">
    <citation type="submission" date="2021-01" db="EMBL/GenBank/DDBJ databases">
        <title>Whole genome shotgun sequence of Catellatospora bangladeshensis NBRC 107357.</title>
        <authorList>
            <person name="Komaki H."/>
            <person name="Tamura T."/>
        </authorList>
    </citation>
    <scope>NUCLEOTIDE SEQUENCE [LARGE SCALE GENOMIC DNA]</scope>
    <source>
        <strain evidence="3 4">NBRC 107357</strain>
    </source>
</reference>
<comment type="caution">
    <text evidence="3">The sequence shown here is derived from an EMBL/GenBank/DDBJ whole genome shotgun (WGS) entry which is preliminary data.</text>
</comment>
<dbReference type="GO" id="GO:0016887">
    <property type="term" value="F:ATP hydrolysis activity"/>
    <property type="evidence" value="ECO:0007669"/>
    <property type="project" value="InterPro"/>
</dbReference>
<dbReference type="Pfam" id="PF00004">
    <property type="entry name" value="AAA"/>
    <property type="match status" value="1"/>
</dbReference>
<dbReference type="InterPro" id="IPR003959">
    <property type="entry name" value="ATPase_AAA_core"/>
</dbReference>
<evidence type="ECO:0000256" key="1">
    <source>
        <dbReference type="ARBA" id="ARBA00007448"/>
    </source>
</evidence>
<dbReference type="SUPFAM" id="SSF52540">
    <property type="entry name" value="P-loop containing nucleoside triphosphate hydrolases"/>
    <property type="match status" value="1"/>
</dbReference>
<proteinExistence type="inferred from homology"/>
<dbReference type="EMBL" id="BONF01000041">
    <property type="protein sequence ID" value="GIF84877.1"/>
    <property type="molecule type" value="Genomic_DNA"/>
</dbReference>
<comment type="similarity">
    <text evidence="1">Belongs to the AAA ATPase family. BCS1 subfamily.</text>
</comment>
<evidence type="ECO:0000259" key="2">
    <source>
        <dbReference type="SMART" id="SM00382"/>
    </source>
</evidence>
<evidence type="ECO:0000313" key="3">
    <source>
        <dbReference type="EMBL" id="GIF84877.1"/>
    </source>
</evidence>
<gene>
    <name evidence="3" type="ORF">Cba03nite_62260</name>
</gene>
<protein>
    <recommendedName>
        <fullName evidence="2">AAA+ ATPase domain-containing protein</fullName>
    </recommendedName>
</protein>
<dbReference type="SMART" id="SM00382">
    <property type="entry name" value="AAA"/>
    <property type="match status" value="1"/>
</dbReference>
<name>A0A8J3JQ58_9ACTN</name>
<keyword evidence="4" id="KW-1185">Reference proteome</keyword>
<dbReference type="Gene3D" id="3.40.50.300">
    <property type="entry name" value="P-loop containing nucleotide triphosphate hydrolases"/>
    <property type="match status" value="1"/>
</dbReference>
<dbReference type="PANTHER" id="PTHR23070">
    <property type="entry name" value="BCS1 AAA-TYPE ATPASE"/>
    <property type="match status" value="1"/>
</dbReference>
<sequence>MRDHRDMGTLPQLPTSLTLDDADTPRDIVDAMILAPFSTGEQPYAHTARLPRVRKDARLLPEEGHLLRVATDDGLRSHLAAGEGWTLRAARWRGGVAEVTVTATTDELALRILDDATRGAREERVERTDSVPMGFWHHSAKRGAQRSTRPITTPAWSQIRDNYAADVAESLERLMTLTPEAISGRLLLLHGVPGTGKTTALRALAQAWSPWCQVDCVLDPENLFHDSSYLMEVAIGDDEQEERRWRLLLVEDCDELISAAAKQSSGQALSRLLNLTDGLLAQGRDVLVGLTTNEPLNRLHPAVVRPGRCLAQIEVGPLPFAQASAWLGSTVGLSSGGATLAELFALQRGDRDLVTSAPEPSTGCYL</sequence>
<feature type="domain" description="AAA+ ATPase" evidence="2">
    <location>
        <begin position="183"/>
        <end position="320"/>
    </location>
</feature>
<dbReference type="InterPro" id="IPR050747">
    <property type="entry name" value="Mitochondrial_chaperone_BCS1"/>
</dbReference>
<dbReference type="InterPro" id="IPR027417">
    <property type="entry name" value="P-loop_NTPase"/>
</dbReference>
<dbReference type="Proteomes" id="UP000601223">
    <property type="component" value="Unassembled WGS sequence"/>
</dbReference>
<dbReference type="InterPro" id="IPR003593">
    <property type="entry name" value="AAA+_ATPase"/>
</dbReference>
<dbReference type="GO" id="GO:0005524">
    <property type="term" value="F:ATP binding"/>
    <property type="evidence" value="ECO:0007669"/>
    <property type="project" value="InterPro"/>
</dbReference>
<organism evidence="3 4">
    <name type="scientific">Catellatospora bangladeshensis</name>
    <dbReference type="NCBI Taxonomy" id="310355"/>
    <lineage>
        <taxon>Bacteria</taxon>
        <taxon>Bacillati</taxon>
        <taxon>Actinomycetota</taxon>
        <taxon>Actinomycetes</taxon>
        <taxon>Micromonosporales</taxon>
        <taxon>Micromonosporaceae</taxon>
        <taxon>Catellatospora</taxon>
    </lineage>
</organism>